<dbReference type="SMART" id="SM00848">
    <property type="entry name" value="Inhibitor_I29"/>
    <property type="match status" value="1"/>
</dbReference>
<evidence type="ECO:0000313" key="6">
    <source>
        <dbReference type="Proteomes" id="UP000195402"/>
    </source>
</evidence>
<dbReference type="InterPro" id="IPR038765">
    <property type="entry name" value="Papain-like_cys_pep_sf"/>
</dbReference>
<dbReference type="AlphaFoldDB" id="A0A200RCS5"/>
<keyword evidence="2" id="KW-0732">Signal</keyword>
<reference evidence="5 6" key="1">
    <citation type="journal article" date="2017" name="Mol. Plant">
        <title>The Genome of Medicinal Plant Macleaya cordata Provides New Insights into Benzylisoquinoline Alkaloids Metabolism.</title>
        <authorList>
            <person name="Liu X."/>
            <person name="Liu Y."/>
            <person name="Huang P."/>
            <person name="Ma Y."/>
            <person name="Qing Z."/>
            <person name="Tang Q."/>
            <person name="Cao H."/>
            <person name="Cheng P."/>
            <person name="Zheng Y."/>
            <person name="Yuan Z."/>
            <person name="Zhou Y."/>
            <person name="Liu J."/>
            <person name="Tang Z."/>
            <person name="Zhuo Y."/>
            <person name="Zhang Y."/>
            <person name="Yu L."/>
            <person name="Huang J."/>
            <person name="Yang P."/>
            <person name="Peng Q."/>
            <person name="Zhang J."/>
            <person name="Jiang W."/>
            <person name="Zhang Z."/>
            <person name="Lin K."/>
            <person name="Ro D.K."/>
            <person name="Chen X."/>
            <person name="Xiong X."/>
            <person name="Shang Y."/>
            <person name="Huang S."/>
            <person name="Zeng J."/>
        </authorList>
    </citation>
    <scope>NUCLEOTIDE SEQUENCE [LARGE SCALE GENOMIC DNA]</scope>
    <source>
        <strain evidence="6">cv. BLH2017</strain>
        <tissue evidence="5">Root</tissue>
    </source>
</reference>
<dbReference type="InterPro" id="IPR013128">
    <property type="entry name" value="Peptidase_C1A"/>
</dbReference>
<dbReference type="OrthoDB" id="10253408at2759"/>
<proteinExistence type="inferred from homology"/>
<dbReference type="GO" id="GO:0006508">
    <property type="term" value="P:proteolysis"/>
    <property type="evidence" value="ECO:0007669"/>
    <property type="project" value="InterPro"/>
</dbReference>
<dbReference type="Gene3D" id="3.90.70.10">
    <property type="entry name" value="Cysteine proteinases"/>
    <property type="match status" value="2"/>
</dbReference>
<sequence>MAMVMFIFFTILCLLPLPPTSSEPNSETVLGVTDDDVKSEKDLLALYWKWLSIHRPHDYSFRNNNLDLQHETMLMKRYDIFKNNVQSIHESNKRSCMTTLGLNKFADLSNEEFRATYTGLPNKVLGKNRGKEKQNFMYKNVSEPLPSSVDWRKKGDVTGVKDQGPCDVIANNDDALMKAVANQPVSVAIEAGGHDFRFYSKGVFSGTCGTYLDHGVAIVGYGETSEGIKYWIVKNSWGSDWG</sequence>
<dbReference type="OMA" id="WRAVYAP"/>
<dbReference type="GO" id="GO:0008234">
    <property type="term" value="F:cysteine-type peptidase activity"/>
    <property type="evidence" value="ECO:0007669"/>
    <property type="project" value="InterPro"/>
</dbReference>
<evidence type="ECO:0000259" key="4">
    <source>
        <dbReference type="SMART" id="SM00848"/>
    </source>
</evidence>
<comment type="similarity">
    <text evidence="1">Belongs to the peptidase C1 family.</text>
</comment>
<dbReference type="SMART" id="SM00645">
    <property type="entry name" value="Pept_C1"/>
    <property type="match status" value="1"/>
</dbReference>
<dbReference type="InParanoid" id="A0A200RCS5"/>
<dbReference type="InterPro" id="IPR025660">
    <property type="entry name" value="Pept_his_AS"/>
</dbReference>
<dbReference type="Proteomes" id="UP000195402">
    <property type="component" value="Unassembled WGS sequence"/>
</dbReference>
<name>A0A200RCS5_MACCD</name>
<protein>
    <submittedName>
        <fullName evidence="5">Peptidase C1A</fullName>
    </submittedName>
</protein>
<dbReference type="STRING" id="56857.A0A200RCS5"/>
<dbReference type="PROSITE" id="PS00639">
    <property type="entry name" value="THIOL_PROTEASE_HIS"/>
    <property type="match status" value="1"/>
</dbReference>
<dbReference type="EMBL" id="MVGT01000078">
    <property type="protein sequence ID" value="OVA20483.1"/>
    <property type="molecule type" value="Genomic_DNA"/>
</dbReference>
<dbReference type="Pfam" id="PF08246">
    <property type="entry name" value="Inhibitor_I29"/>
    <property type="match status" value="1"/>
</dbReference>
<gene>
    <name evidence="5" type="ORF">BVC80_1065g26</name>
</gene>
<feature type="domain" description="Cathepsin propeptide inhibitor" evidence="4">
    <location>
        <begin position="62"/>
        <end position="113"/>
    </location>
</feature>
<feature type="signal peptide" evidence="2">
    <location>
        <begin position="1"/>
        <end position="22"/>
    </location>
</feature>
<evidence type="ECO:0000256" key="2">
    <source>
        <dbReference type="SAM" id="SignalP"/>
    </source>
</evidence>
<evidence type="ECO:0000259" key="3">
    <source>
        <dbReference type="SMART" id="SM00645"/>
    </source>
</evidence>
<dbReference type="SUPFAM" id="SSF54001">
    <property type="entry name" value="Cysteine proteinases"/>
    <property type="match status" value="1"/>
</dbReference>
<dbReference type="InterPro" id="IPR013201">
    <property type="entry name" value="Prot_inhib_I29"/>
</dbReference>
<dbReference type="InterPro" id="IPR000668">
    <property type="entry name" value="Peptidase_C1A_C"/>
</dbReference>
<feature type="domain" description="Peptidase C1A papain C-terminal" evidence="3">
    <location>
        <begin position="145"/>
        <end position="242"/>
    </location>
</feature>
<feature type="chain" id="PRO_5018626405" evidence="2">
    <location>
        <begin position="23"/>
        <end position="242"/>
    </location>
</feature>
<keyword evidence="6" id="KW-1185">Reference proteome</keyword>
<evidence type="ECO:0000256" key="1">
    <source>
        <dbReference type="ARBA" id="ARBA00008455"/>
    </source>
</evidence>
<organism evidence="5 6">
    <name type="scientific">Macleaya cordata</name>
    <name type="common">Five-seeded plume-poppy</name>
    <name type="synonym">Bocconia cordata</name>
    <dbReference type="NCBI Taxonomy" id="56857"/>
    <lineage>
        <taxon>Eukaryota</taxon>
        <taxon>Viridiplantae</taxon>
        <taxon>Streptophyta</taxon>
        <taxon>Embryophyta</taxon>
        <taxon>Tracheophyta</taxon>
        <taxon>Spermatophyta</taxon>
        <taxon>Magnoliopsida</taxon>
        <taxon>Ranunculales</taxon>
        <taxon>Papaveraceae</taxon>
        <taxon>Papaveroideae</taxon>
        <taxon>Macleaya</taxon>
    </lineage>
</organism>
<evidence type="ECO:0000313" key="5">
    <source>
        <dbReference type="EMBL" id="OVA20483.1"/>
    </source>
</evidence>
<dbReference type="PANTHER" id="PTHR12411">
    <property type="entry name" value="CYSTEINE PROTEASE FAMILY C1-RELATED"/>
    <property type="match status" value="1"/>
</dbReference>
<dbReference type="Pfam" id="PF00112">
    <property type="entry name" value="Peptidase_C1"/>
    <property type="match status" value="1"/>
</dbReference>
<comment type="caution">
    <text evidence="5">The sequence shown here is derived from an EMBL/GenBank/DDBJ whole genome shotgun (WGS) entry which is preliminary data.</text>
</comment>
<accession>A0A200RCS5</accession>